<proteinExistence type="predicted"/>
<evidence type="ECO:0000313" key="4">
    <source>
        <dbReference type="EMBL" id="KAK3188837.1"/>
    </source>
</evidence>
<dbReference type="SUPFAM" id="SSF57756">
    <property type="entry name" value="Retrovirus zinc finger-like domains"/>
    <property type="match status" value="1"/>
</dbReference>
<dbReference type="PROSITE" id="PS50158">
    <property type="entry name" value="ZF_CCHC"/>
    <property type="match status" value="1"/>
</dbReference>
<evidence type="ECO:0000256" key="2">
    <source>
        <dbReference type="SAM" id="MobiDB-lite"/>
    </source>
</evidence>
<reference evidence="4" key="1">
    <citation type="journal article" date="2023" name="Plant J.">
        <title>Genome sequences and population genomics provide insights into the demographic history, inbreeding, and mutation load of two 'living fossil' tree species of Dipteronia.</title>
        <authorList>
            <person name="Feng Y."/>
            <person name="Comes H.P."/>
            <person name="Chen J."/>
            <person name="Zhu S."/>
            <person name="Lu R."/>
            <person name="Zhang X."/>
            <person name="Li P."/>
            <person name="Qiu J."/>
            <person name="Olsen K.M."/>
            <person name="Qiu Y."/>
        </authorList>
    </citation>
    <scope>NUCLEOTIDE SEQUENCE</scope>
    <source>
        <strain evidence="4">NBL</strain>
    </source>
</reference>
<sequence>MLVYLTTGAKKLVIHHGGSWAANCYEGGMTKWVHVSIGLTYDDLVKLVQDVAKVDAHRSTLELCSLAFTTTGTARPRIENDKDVSCMMDEDKLLLEVYVTISKKVVHPPPFRAQAGRPKKKRFKSAGEHGNGKTRNCTICKKSGHNRQNCKNPQPCQAPQSCPSATSATSKRPRRPYRCRKCGEEGHNSQKCPLPSEVSGTT</sequence>
<evidence type="ECO:0000256" key="1">
    <source>
        <dbReference type="PROSITE-ProRule" id="PRU00047"/>
    </source>
</evidence>
<evidence type="ECO:0000259" key="3">
    <source>
        <dbReference type="PROSITE" id="PS50158"/>
    </source>
</evidence>
<dbReference type="AlphaFoldDB" id="A0AAD9ZQS8"/>
<dbReference type="Gene3D" id="4.10.60.10">
    <property type="entry name" value="Zinc finger, CCHC-type"/>
    <property type="match status" value="1"/>
</dbReference>
<feature type="compositionally biased region" description="Low complexity" evidence="2">
    <location>
        <begin position="153"/>
        <end position="165"/>
    </location>
</feature>
<gene>
    <name evidence="4" type="ORF">Dsin_028398</name>
</gene>
<name>A0AAD9ZQS8_9ROSI</name>
<feature type="compositionally biased region" description="Basic residues" evidence="2">
    <location>
        <begin position="171"/>
        <end position="180"/>
    </location>
</feature>
<dbReference type="GO" id="GO:0003676">
    <property type="term" value="F:nucleic acid binding"/>
    <property type="evidence" value="ECO:0007669"/>
    <property type="project" value="InterPro"/>
</dbReference>
<organism evidence="4 5">
    <name type="scientific">Dipteronia sinensis</name>
    <dbReference type="NCBI Taxonomy" id="43782"/>
    <lineage>
        <taxon>Eukaryota</taxon>
        <taxon>Viridiplantae</taxon>
        <taxon>Streptophyta</taxon>
        <taxon>Embryophyta</taxon>
        <taxon>Tracheophyta</taxon>
        <taxon>Spermatophyta</taxon>
        <taxon>Magnoliopsida</taxon>
        <taxon>eudicotyledons</taxon>
        <taxon>Gunneridae</taxon>
        <taxon>Pentapetalae</taxon>
        <taxon>rosids</taxon>
        <taxon>malvids</taxon>
        <taxon>Sapindales</taxon>
        <taxon>Sapindaceae</taxon>
        <taxon>Hippocastanoideae</taxon>
        <taxon>Acereae</taxon>
        <taxon>Dipteronia</taxon>
    </lineage>
</organism>
<keyword evidence="5" id="KW-1185">Reference proteome</keyword>
<keyword evidence="1" id="KW-0862">Zinc</keyword>
<dbReference type="InterPro" id="IPR036875">
    <property type="entry name" value="Znf_CCHC_sf"/>
</dbReference>
<keyword evidence="1" id="KW-0863">Zinc-finger</keyword>
<protein>
    <recommendedName>
        <fullName evidence="3">CCHC-type domain-containing protein</fullName>
    </recommendedName>
</protein>
<feature type="region of interest" description="Disordered" evidence="2">
    <location>
        <begin position="110"/>
        <end position="202"/>
    </location>
</feature>
<feature type="domain" description="CCHC-type" evidence="3">
    <location>
        <begin position="178"/>
        <end position="193"/>
    </location>
</feature>
<comment type="caution">
    <text evidence="4">The sequence shown here is derived from an EMBL/GenBank/DDBJ whole genome shotgun (WGS) entry which is preliminary data.</text>
</comment>
<dbReference type="InterPro" id="IPR001878">
    <property type="entry name" value="Znf_CCHC"/>
</dbReference>
<keyword evidence="1" id="KW-0479">Metal-binding</keyword>
<dbReference type="Proteomes" id="UP001281410">
    <property type="component" value="Unassembled WGS sequence"/>
</dbReference>
<accession>A0AAD9ZQS8</accession>
<evidence type="ECO:0000313" key="5">
    <source>
        <dbReference type="Proteomes" id="UP001281410"/>
    </source>
</evidence>
<dbReference type="EMBL" id="JANJYJ010000009">
    <property type="protein sequence ID" value="KAK3188837.1"/>
    <property type="molecule type" value="Genomic_DNA"/>
</dbReference>
<dbReference type="SMART" id="SM00343">
    <property type="entry name" value="ZnF_C2HC"/>
    <property type="match status" value="2"/>
</dbReference>
<dbReference type="GO" id="GO:0008270">
    <property type="term" value="F:zinc ion binding"/>
    <property type="evidence" value="ECO:0007669"/>
    <property type="project" value="UniProtKB-KW"/>
</dbReference>